<reference evidence="4" key="2">
    <citation type="submission" date="2023-05" db="EMBL/GenBank/DDBJ databases">
        <authorList>
            <consortium name="Lawrence Berkeley National Laboratory"/>
            <person name="Steindorff A."/>
            <person name="Hensen N."/>
            <person name="Bonometti L."/>
            <person name="Westerberg I."/>
            <person name="Brannstrom I.O."/>
            <person name="Guillou S."/>
            <person name="Cros-Aarteil S."/>
            <person name="Calhoun S."/>
            <person name="Haridas S."/>
            <person name="Kuo A."/>
            <person name="Mondo S."/>
            <person name="Pangilinan J."/>
            <person name="Riley R."/>
            <person name="Labutti K."/>
            <person name="Andreopoulos B."/>
            <person name="Lipzen A."/>
            <person name="Chen C."/>
            <person name="Yanf M."/>
            <person name="Daum C."/>
            <person name="Ng V."/>
            <person name="Clum A."/>
            <person name="Ohm R."/>
            <person name="Martin F."/>
            <person name="Silar P."/>
            <person name="Natvig D."/>
            <person name="Lalanne C."/>
            <person name="Gautier V."/>
            <person name="Ament-Velasquez S.L."/>
            <person name="Kruys A."/>
            <person name="Hutchinson M.I."/>
            <person name="Powell A.J."/>
            <person name="Barry K."/>
            <person name="Miller A.N."/>
            <person name="Grigoriev I.V."/>
            <person name="Debuchy R."/>
            <person name="Gladieux P."/>
            <person name="Thoren M.H."/>
            <person name="Johannesson H."/>
        </authorList>
    </citation>
    <scope>NUCLEOTIDE SEQUENCE</scope>
    <source>
        <strain evidence="4">CBS 103.79</strain>
    </source>
</reference>
<dbReference type="Pfam" id="PF01926">
    <property type="entry name" value="MMR_HSR1"/>
    <property type="match status" value="1"/>
</dbReference>
<evidence type="ECO:0000313" key="4">
    <source>
        <dbReference type="EMBL" id="KAK3900986.1"/>
    </source>
</evidence>
<dbReference type="InterPro" id="IPR006073">
    <property type="entry name" value="GTP-bd"/>
</dbReference>
<comment type="caution">
    <text evidence="4">The sequence shown here is derived from an EMBL/GenBank/DDBJ whole genome shotgun (WGS) entry which is preliminary data.</text>
</comment>
<keyword evidence="2" id="KW-1133">Transmembrane helix</keyword>
<name>A0AAN6MIV6_9PEZI</name>
<evidence type="ECO:0000313" key="5">
    <source>
        <dbReference type="Proteomes" id="UP001303889"/>
    </source>
</evidence>
<reference evidence="4" key="1">
    <citation type="journal article" date="2023" name="Mol. Phylogenet. Evol.">
        <title>Genome-scale phylogeny and comparative genomics of the fungal order Sordariales.</title>
        <authorList>
            <person name="Hensen N."/>
            <person name="Bonometti L."/>
            <person name="Westerberg I."/>
            <person name="Brannstrom I.O."/>
            <person name="Guillou S."/>
            <person name="Cros-Aarteil S."/>
            <person name="Calhoun S."/>
            <person name="Haridas S."/>
            <person name="Kuo A."/>
            <person name="Mondo S."/>
            <person name="Pangilinan J."/>
            <person name="Riley R."/>
            <person name="LaButti K."/>
            <person name="Andreopoulos B."/>
            <person name="Lipzen A."/>
            <person name="Chen C."/>
            <person name="Yan M."/>
            <person name="Daum C."/>
            <person name="Ng V."/>
            <person name="Clum A."/>
            <person name="Steindorff A."/>
            <person name="Ohm R.A."/>
            <person name="Martin F."/>
            <person name="Silar P."/>
            <person name="Natvig D.O."/>
            <person name="Lalanne C."/>
            <person name="Gautier V."/>
            <person name="Ament-Velasquez S.L."/>
            <person name="Kruys A."/>
            <person name="Hutchinson M.I."/>
            <person name="Powell A.J."/>
            <person name="Barry K."/>
            <person name="Miller A.N."/>
            <person name="Grigoriev I.V."/>
            <person name="Debuchy R."/>
            <person name="Gladieux P."/>
            <person name="Hiltunen Thoren M."/>
            <person name="Johannesson H."/>
        </authorList>
    </citation>
    <scope>NUCLEOTIDE SEQUENCE</scope>
    <source>
        <strain evidence="4">CBS 103.79</strain>
    </source>
</reference>
<feature type="domain" description="G" evidence="3">
    <location>
        <begin position="60"/>
        <end position="129"/>
    </location>
</feature>
<feature type="region of interest" description="Disordered" evidence="1">
    <location>
        <begin position="1"/>
        <end position="23"/>
    </location>
</feature>
<proteinExistence type="predicted"/>
<evidence type="ECO:0000256" key="2">
    <source>
        <dbReference type="SAM" id="Phobius"/>
    </source>
</evidence>
<keyword evidence="4" id="KW-0378">Hydrolase</keyword>
<keyword evidence="5" id="KW-1185">Reference proteome</keyword>
<dbReference type="EMBL" id="MU855619">
    <property type="protein sequence ID" value="KAK3900986.1"/>
    <property type="molecule type" value="Genomic_DNA"/>
</dbReference>
<evidence type="ECO:0000259" key="3">
    <source>
        <dbReference type="Pfam" id="PF01926"/>
    </source>
</evidence>
<accession>A0AAN6MIV6</accession>
<keyword evidence="2" id="KW-0472">Membrane</keyword>
<dbReference type="CDD" id="cd00882">
    <property type="entry name" value="Ras_like_GTPase"/>
    <property type="match status" value="1"/>
</dbReference>
<dbReference type="GO" id="GO:0005525">
    <property type="term" value="F:GTP binding"/>
    <property type="evidence" value="ECO:0007669"/>
    <property type="project" value="InterPro"/>
</dbReference>
<protein>
    <submittedName>
        <fullName evidence="4">P-loop containing nucleoside triphosphate hydrolase protein</fullName>
    </submittedName>
</protein>
<sequence length="399" mass="44703">MSATEDPITQPGPETEEQERDHGGLWGLRQLKKVVAAAKGKATYQVVEFIKHHLEGTKLIFVFGRTGTGKTTLLKELTGMDLKVGEKLGSGTHHYEICPAIIAGDKYIFVDTPGFGAADKDNFETMKDIMSCLLALGPFVIITGALFVYDSAQDRLSQDEAITIRWLQCFCGPDFYEKITVVSNKWDQLVAKERLKKKALFEDLQVRSDLAQVLNPPGRYRSGHVYHHGIRTDTMGNWCEALDHEESIPERKAQAQEMIQKWYANPATVKLQIRKELDRGTKLAETSAAKALAAHVVATKVRVKHGEAIILGTEEPDPVAEPPVVQPTPPSIPWVENPESNTFKFWEWLEIAKQAALFFWQGHRSAMEQTAQNSRGIFGWLKVCSDKINNWWSGPPPNP</sequence>
<dbReference type="AlphaFoldDB" id="A0AAN6MIV6"/>
<keyword evidence="2" id="KW-0812">Transmembrane</keyword>
<dbReference type="InterPro" id="IPR027417">
    <property type="entry name" value="P-loop_NTPase"/>
</dbReference>
<dbReference type="Gene3D" id="3.40.50.300">
    <property type="entry name" value="P-loop containing nucleotide triphosphate hydrolases"/>
    <property type="match status" value="1"/>
</dbReference>
<dbReference type="Proteomes" id="UP001303889">
    <property type="component" value="Unassembled WGS sequence"/>
</dbReference>
<gene>
    <name evidence="4" type="ORF">C8A05DRAFT_16767</name>
</gene>
<organism evidence="4 5">
    <name type="scientific">Staphylotrichum tortipilum</name>
    <dbReference type="NCBI Taxonomy" id="2831512"/>
    <lineage>
        <taxon>Eukaryota</taxon>
        <taxon>Fungi</taxon>
        <taxon>Dikarya</taxon>
        <taxon>Ascomycota</taxon>
        <taxon>Pezizomycotina</taxon>
        <taxon>Sordariomycetes</taxon>
        <taxon>Sordariomycetidae</taxon>
        <taxon>Sordariales</taxon>
        <taxon>Chaetomiaceae</taxon>
        <taxon>Staphylotrichum</taxon>
    </lineage>
</organism>
<feature type="transmembrane region" description="Helical" evidence="2">
    <location>
        <begin position="129"/>
        <end position="149"/>
    </location>
</feature>
<dbReference type="SUPFAM" id="SSF52540">
    <property type="entry name" value="P-loop containing nucleoside triphosphate hydrolases"/>
    <property type="match status" value="1"/>
</dbReference>
<dbReference type="GO" id="GO:0016787">
    <property type="term" value="F:hydrolase activity"/>
    <property type="evidence" value="ECO:0007669"/>
    <property type="project" value="UniProtKB-KW"/>
</dbReference>
<evidence type="ECO:0000256" key="1">
    <source>
        <dbReference type="SAM" id="MobiDB-lite"/>
    </source>
</evidence>